<keyword evidence="10" id="KW-1185">Reference proteome</keyword>
<comment type="similarity">
    <text evidence="7">Belongs to the binding-protein-dependent transport system permease family.</text>
</comment>
<comment type="subcellular location">
    <subcellularLocation>
        <location evidence="1 7">Cell membrane</location>
        <topology evidence="1 7">Multi-pass membrane protein</topology>
    </subcellularLocation>
</comment>
<evidence type="ECO:0000313" key="10">
    <source>
        <dbReference type="Proteomes" id="UP001304650"/>
    </source>
</evidence>
<dbReference type="Pfam" id="PF00528">
    <property type="entry name" value="BPD_transp_1"/>
    <property type="match status" value="1"/>
</dbReference>
<sequence length="268" mass="30339">MLPLVLIISGSFSNEEAILSKGYSLLPRQFDTRAYKFIFMNASQLFSSYRVTIFTTLTGTLLGLFITAMTAYVLSRRDFEWRNKFALYFFFTTLFSGGIVPWYILCVQYLHLNDTFAGLVVPMLLNVFNIIIMKSFMSEIPDAITESAKIDGAGDFLIFRTLILPLSKPVLATIGFFIALAYWNDWFLSYIFMQNEKYFTLQFTLYRVLSIAQALKNTSTSVVTGQSVLPSETLKLAMTVVATGPILLVYPFLQKYFIRGLTIGAVKG</sequence>
<dbReference type="InterPro" id="IPR035906">
    <property type="entry name" value="MetI-like_sf"/>
</dbReference>
<feature type="transmembrane region" description="Helical" evidence="7">
    <location>
        <begin position="116"/>
        <end position="136"/>
    </location>
</feature>
<evidence type="ECO:0000256" key="3">
    <source>
        <dbReference type="ARBA" id="ARBA00022475"/>
    </source>
</evidence>
<dbReference type="Gene3D" id="1.10.3720.10">
    <property type="entry name" value="MetI-like"/>
    <property type="match status" value="1"/>
</dbReference>
<dbReference type="SUPFAM" id="SSF161098">
    <property type="entry name" value="MetI-like"/>
    <property type="match status" value="1"/>
</dbReference>
<keyword evidence="4 7" id="KW-0812">Transmembrane</keyword>
<gene>
    <name evidence="9" type="ORF">MJB10_17440</name>
</gene>
<feature type="transmembrane region" description="Helical" evidence="7">
    <location>
        <begin position="157"/>
        <end position="183"/>
    </location>
</feature>
<keyword evidence="5 7" id="KW-1133">Transmembrane helix</keyword>
<keyword evidence="6 7" id="KW-0472">Membrane</keyword>
<dbReference type="EMBL" id="CP130319">
    <property type="protein sequence ID" value="WNR42894.1"/>
    <property type="molecule type" value="Genomic_DNA"/>
</dbReference>
<evidence type="ECO:0000259" key="8">
    <source>
        <dbReference type="PROSITE" id="PS50928"/>
    </source>
</evidence>
<dbReference type="CDD" id="cd06261">
    <property type="entry name" value="TM_PBP2"/>
    <property type="match status" value="1"/>
</dbReference>
<feature type="domain" description="ABC transmembrane type-1" evidence="8">
    <location>
        <begin position="49"/>
        <end position="247"/>
    </location>
</feature>
<dbReference type="Proteomes" id="UP001304650">
    <property type="component" value="Chromosome"/>
</dbReference>
<dbReference type="RefSeq" id="WP_314796720.1">
    <property type="nucleotide sequence ID" value="NZ_CP130319.1"/>
</dbReference>
<dbReference type="InterPro" id="IPR000515">
    <property type="entry name" value="MetI-like"/>
</dbReference>
<keyword evidence="3" id="KW-1003">Cell membrane</keyword>
<organism evidence="9 10">
    <name type="scientific">Paenibacillus roseopurpureus</name>
    <dbReference type="NCBI Taxonomy" id="2918901"/>
    <lineage>
        <taxon>Bacteria</taxon>
        <taxon>Bacillati</taxon>
        <taxon>Bacillota</taxon>
        <taxon>Bacilli</taxon>
        <taxon>Bacillales</taxon>
        <taxon>Paenibacillaceae</taxon>
        <taxon>Paenibacillus</taxon>
    </lineage>
</organism>
<name>A0AA96LN52_9BACL</name>
<evidence type="ECO:0000256" key="1">
    <source>
        <dbReference type="ARBA" id="ARBA00004651"/>
    </source>
</evidence>
<protein>
    <submittedName>
        <fullName evidence="9">Carbohydrate ABC transporter permease</fullName>
    </submittedName>
</protein>
<feature type="transmembrane region" description="Helical" evidence="7">
    <location>
        <begin position="49"/>
        <end position="73"/>
    </location>
</feature>
<reference evidence="9" key="1">
    <citation type="submission" date="2022-02" db="EMBL/GenBank/DDBJ databases">
        <title>Paenibacillus sp. MBLB1832 Whole Genome Shotgun Sequencing.</title>
        <authorList>
            <person name="Hwang C.Y."/>
            <person name="Cho E.-S."/>
            <person name="Seo M.-J."/>
        </authorList>
    </citation>
    <scope>NUCLEOTIDE SEQUENCE</scope>
    <source>
        <strain evidence="9">MBLB1832</strain>
    </source>
</reference>
<keyword evidence="2 7" id="KW-0813">Transport</keyword>
<dbReference type="GO" id="GO:0005886">
    <property type="term" value="C:plasma membrane"/>
    <property type="evidence" value="ECO:0007669"/>
    <property type="project" value="UniProtKB-SubCell"/>
</dbReference>
<evidence type="ECO:0000256" key="4">
    <source>
        <dbReference type="ARBA" id="ARBA00022692"/>
    </source>
</evidence>
<evidence type="ECO:0000256" key="7">
    <source>
        <dbReference type="RuleBase" id="RU363032"/>
    </source>
</evidence>
<evidence type="ECO:0000256" key="6">
    <source>
        <dbReference type="ARBA" id="ARBA00023136"/>
    </source>
</evidence>
<dbReference type="GO" id="GO:0055085">
    <property type="term" value="P:transmembrane transport"/>
    <property type="evidence" value="ECO:0007669"/>
    <property type="project" value="InterPro"/>
</dbReference>
<evidence type="ECO:0000313" key="9">
    <source>
        <dbReference type="EMBL" id="WNR42894.1"/>
    </source>
</evidence>
<dbReference type="PANTHER" id="PTHR43744:SF9">
    <property type="entry name" value="POLYGALACTURONAN_RHAMNOGALACTURONAN TRANSPORT SYSTEM PERMEASE PROTEIN YTCP"/>
    <property type="match status" value="1"/>
</dbReference>
<feature type="transmembrane region" description="Helical" evidence="7">
    <location>
        <begin position="236"/>
        <end position="253"/>
    </location>
</feature>
<proteinExistence type="inferred from homology"/>
<evidence type="ECO:0000256" key="5">
    <source>
        <dbReference type="ARBA" id="ARBA00022989"/>
    </source>
</evidence>
<accession>A0AA96LN52</accession>
<dbReference type="KEGG" id="proo:MJB10_17440"/>
<evidence type="ECO:0000256" key="2">
    <source>
        <dbReference type="ARBA" id="ARBA00022448"/>
    </source>
</evidence>
<dbReference type="PANTHER" id="PTHR43744">
    <property type="entry name" value="ABC TRANSPORTER PERMEASE PROTEIN MG189-RELATED-RELATED"/>
    <property type="match status" value="1"/>
</dbReference>
<dbReference type="AlphaFoldDB" id="A0AA96LN52"/>
<dbReference type="PROSITE" id="PS50928">
    <property type="entry name" value="ABC_TM1"/>
    <property type="match status" value="1"/>
</dbReference>
<feature type="transmembrane region" description="Helical" evidence="7">
    <location>
        <begin position="85"/>
        <end position="104"/>
    </location>
</feature>